<dbReference type="GO" id="GO:0033619">
    <property type="term" value="P:membrane protein proteolysis"/>
    <property type="evidence" value="ECO:0007669"/>
    <property type="project" value="TreeGrafter"/>
</dbReference>
<feature type="transmembrane region" description="Helical" evidence="3">
    <location>
        <begin position="35"/>
        <end position="57"/>
    </location>
</feature>
<dbReference type="GO" id="GO:0006465">
    <property type="term" value="P:signal peptide processing"/>
    <property type="evidence" value="ECO:0007669"/>
    <property type="project" value="TreeGrafter"/>
</dbReference>
<keyword evidence="5" id="KW-1185">Reference proteome</keyword>
<keyword evidence="3" id="KW-0472">Membrane</keyword>
<dbReference type="AlphaFoldDB" id="A0AAQ4E804"/>
<evidence type="ECO:0000256" key="2">
    <source>
        <dbReference type="ARBA" id="ARBA00022824"/>
    </source>
</evidence>
<feature type="transmembrane region" description="Helical" evidence="3">
    <location>
        <begin position="78"/>
        <end position="96"/>
    </location>
</feature>
<proteinExistence type="predicted"/>
<name>A0AAQ4E804_AMBAM</name>
<keyword evidence="2" id="KW-0256">Endoplasmic reticulum</keyword>
<feature type="non-terminal residue" evidence="4">
    <location>
        <position position="97"/>
    </location>
</feature>
<dbReference type="EMBL" id="JARKHS020020446">
    <property type="protein sequence ID" value="KAK8770877.1"/>
    <property type="molecule type" value="Genomic_DNA"/>
</dbReference>
<sequence length="97" mass="10595">MAGAADDVIAQVNESLQEALKNETAKFQPTPAGQAVAYTSIMLMAFFPIVFGSFKSVTHQRKQKESGEKPETMTRKDAAMFPVIASGALFGLYIFFK</sequence>
<dbReference type="GO" id="GO:0098553">
    <property type="term" value="C:lumenal side of endoplasmic reticulum membrane"/>
    <property type="evidence" value="ECO:0007669"/>
    <property type="project" value="TreeGrafter"/>
</dbReference>
<dbReference type="Proteomes" id="UP001321473">
    <property type="component" value="Unassembled WGS sequence"/>
</dbReference>
<comment type="subcellular location">
    <subcellularLocation>
        <location evidence="1">Endoplasmic reticulum membrane</location>
        <topology evidence="1">Multi-pass membrane protein</topology>
    </subcellularLocation>
</comment>
<protein>
    <submittedName>
        <fullName evidence="4">Uncharacterized protein</fullName>
    </submittedName>
</protein>
<gene>
    <name evidence="4" type="ORF">V5799_025878</name>
</gene>
<comment type="caution">
    <text evidence="4">The sequence shown here is derived from an EMBL/GenBank/DDBJ whole genome shotgun (WGS) entry which is preliminary data.</text>
</comment>
<evidence type="ECO:0000256" key="3">
    <source>
        <dbReference type="SAM" id="Phobius"/>
    </source>
</evidence>
<keyword evidence="3" id="KW-0812">Transmembrane</keyword>
<evidence type="ECO:0000256" key="1">
    <source>
        <dbReference type="ARBA" id="ARBA00004477"/>
    </source>
</evidence>
<evidence type="ECO:0000313" key="4">
    <source>
        <dbReference type="EMBL" id="KAK8770877.1"/>
    </source>
</evidence>
<evidence type="ECO:0000313" key="5">
    <source>
        <dbReference type="Proteomes" id="UP001321473"/>
    </source>
</evidence>
<dbReference type="PANTHER" id="PTHR12174:SF23">
    <property type="entry name" value="MINOR HISTOCOMPATIBILITY ANTIGEN H13"/>
    <property type="match status" value="1"/>
</dbReference>
<organism evidence="4 5">
    <name type="scientific">Amblyomma americanum</name>
    <name type="common">Lone star tick</name>
    <dbReference type="NCBI Taxonomy" id="6943"/>
    <lineage>
        <taxon>Eukaryota</taxon>
        <taxon>Metazoa</taxon>
        <taxon>Ecdysozoa</taxon>
        <taxon>Arthropoda</taxon>
        <taxon>Chelicerata</taxon>
        <taxon>Arachnida</taxon>
        <taxon>Acari</taxon>
        <taxon>Parasitiformes</taxon>
        <taxon>Ixodida</taxon>
        <taxon>Ixodoidea</taxon>
        <taxon>Ixodidae</taxon>
        <taxon>Amblyomminae</taxon>
        <taxon>Amblyomma</taxon>
    </lineage>
</organism>
<dbReference type="PANTHER" id="PTHR12174">
    <property type="entry name" value="SIGNAL PEPTIDE PEPTIDASE"/>
    <property type="match status" value="1"/>
</dbReference>
<keyword evidence="3" id="KW-1133">Transmembrane helix</keyword>
<dbReference type="GO" id="GO:0042500">
    <property type="term" value="F:aspartic endopeptidase activity, intramembrane cleaving"/>
    <property type="evidence" value="ECO:0007669"/>
    <property type="project" value="InterPro"/>
</dbReference>
<accession>A0AAQ4E804</accession>
<reference evidence="4 5" key="1">
    <citation type="journal article" date="2023" name="Arcadia Sci">
        <title>De novo assembly of a long-read Amblyomma americanum tick genome.</title>
        <authorList>
            <person name="Chou S."/>
            <person name="Poskanzer K.E."/>
            <person name="Rollins M."/>
            <person name="Thuy-Boun P.S."/>
        </authorList>
    </citation>
    <scope>NUCLEOTIDE SEQUENCE [LARGE SCALE GENOMIC DNA]</scope>
    <source>
        <strain evidence="4">F_SG_1</strain>
        <tissue evidence="4">Salivary glands</tissue>
    </source>
</reference>
<dbReference type="GO" id="GO:0098554">
    <property type="term" value="C:cytoplasmic side of endoplasmic reticulum membrane"/>
    <property type="evidence" value="ECO:0007669"/>
    <property type="project" value="TreeGrafter"/>
</dbReference>
<dbReference type="InterPro" id="IPR007369">
    <property type="entry name" value="Peptidase_A22B_SPP"/>
</dbReference>